<dbReference type="SUPFAM" id="SSF52540">
    <property type="entry name" value="P-loop containing nucleoside triphosphate hydrolases"/>
    <property type="match status" value="1"/>
</dbReference>
<feature type="domain" description="Clp1 N-terminal" evidence="10">
    <location>
        <begin position="20"/>
        <end position="109"/>
    </location>
</feature>
<feature type="domain" description="Clp1 C-terminal" evidence="9">
    <location>
        <begin position="351"/>
        <end position="467"/>
    </location>
</feature>
<comment type="similarity">
    <text evidence="8">Belongs to the Clp1 family. Clp1 subfamily.</text>
</comment>
<dbReference type="InterPro" id="IPR028606">
    <property type="entry name" value="Clp1"/>
</dbReference>
<name>A0ABR1EZV3_9ASCO</name>
<dbReference type="Pfam" id="PF06807">
    <property type="entry name" value="Clp1"/>
    <property type="match status" value="1"/>
</dbReference>
<accession>A0ABR1EZV3</accession>
<dbReference type="Pfam" id="PF16573">
    <property type="entry name" value="CLP1_N"/>
    <property type="match status" value="1"/>
</dbReference>
<dbReference type="InterPro" id="IPR010655">
    <property type="entry name" value="Clp1_C"/>
</dbReference>
<evidence type="ECO:0000259" key="9">
    <source>
        <dbReference type="Pfam" id="PF06807"/>
    </source>
</evidence>
<gene>
    <name evidence="8" type="primary">CLP1</name>
    <name evidence="12" type="ORF">BZA70DRAFT_82445</name>
</gene>
<comment type="subunit">
    <text evidence="8">Component of a pre-mRNA cleavage factor complex. Interacts directly with PCF11.</text>
</comment>
<comment type="function">
    <text evidence="8">Required for endonucleolytic cleavage during polyadenylation-dependent pre-mRNA 3'-end formation.</text>
</comment>
<evidence type="ECO:0000256" key="2">
    <source>
        <dbReference type="ARBA" id="ARBA00018706"/>
    </source>
</evidence>
<dbReference type="InterPro" id="IPR032324">
    <property type="entry name" value="Clp1_N"/>
</dbReference>
<dbReference type="RefSeq" id="XP_064766170.1">
    <property type="nucleotide sequence ID" value="XM_064915444.1"/>
</dbReference>
<dbReference type="Gene3D" id="3.40.50.300">
    <property type="entry name" value="P-loop containing nucleotide triphosphate hydrolases"/>
    <property type="match status" value="1"/>
</dbReference>
<dbReference type="InterPro" id="IPR045116">
    <property type="entry name" value="Clp1/Grc3"/>
</dbReference>
<keyword evidence="4 8" id="KW-0507">mRNA processing</keyword>
<keyword evidence="5 8" id="KW-0547">Nucleotide-binding</keyword>
<dbReference type="InterPro" id="IPR032319">
    <property type="entry name" value="CLP1_P"/>
</dbReference>
<evidence type="ECO:0000256" key="3">
    <source>
        <dbReference type="ARBA" id="ARBA00019824"/>
    </source>
</evidence>
<feature type="binding site" evidence="8">
    <location>
        <position position="25"/>
    </location>
    <ligand>
        <name>ATP</name>
        <dbReference type="ChEBI" id="CHEBI:30616"/>
    </ligand>
</feature>
<dbReference type="InterPro" id="IPR038238">
    <property type="entry name" value="Clp1_C_sf"/>
</dbReference>
<comment type="subcellular location">
    <subcellularLocation>
        <location evidence="1 8">Nucleus</location>
    </subcellularLocation>
</comment>
<sequence length="467" mass="51071">MDLPGFGNDATSKTVNTLTLGSQSEWRFEVALDKTVNVKILQGHAEIFGTELALGHTYQFTATKLSIYTWLGCQIEWEGEVLGEYTSDESAMPNYANLHFALEKLRAQAAAIDTQYIKKEIGAAATSGQPDREAEGPKVLIIGPRFSGKTSLAKILTAYASKMGRSPVAISLDPKESMLSLPGTISAATFATMMDVEKTETWSSSATTGPMHIPPKNPIVYYYGSDSPTDNIRFYKSVMNRLSLAVSSRIAVDAKARISGTIIDATGILDPKVGYDLIDTIVADFSVDVVVTVGNERLYNDLLKRYNARQNMTVVKVPRSGGVVETDASYLRSIQQRLFKEYFYGQPKFPLSAFTVTVDISAVTVYKRAEQSRLVSSSALPIGTELSTAHESLITKTAASAALQNSILALLYASPSDSEEDIAESSVMGFVHILDVDETKHKMKVLMPIKSRLPAQVYLMGSYHYME</sequence>
<comment type="caution">
    <text evidence="12">The sequence shown here is derived from an EMBL/GenBank/DDBJ whole genome shotgun (WGS) entry which is preliminary data.</text>
</comment>
<evidence type="ECO:0000256" key="8">
    <source>
        <dbReference type="HAMAP-Rule" id="MF_03035"/>
    </source>
</evidence>
<evidence type="ECO:0000259" key="11">
    <source>
        <dbReference type="Pfam" id="PF16575"/>
    </source>
</evidence>
<dbReference type="Proteomes" id="UP001498771">
    <property type="component" value="Unassembled WGS sequence"/>
</dbReference>
<evidence type="ECO:0000256" key="1">
    <source>
        <dbReference type="ARBA" id="ARBA00004123"/>
    </source>
</evidence>
<dbReference type="Gene3D" id="2.40.30.330">
    <property type="entry name" value="Pre-mRNA cleavage complex subunit Clp1, C-terminal domain"/>
    <property type="match status" value="1"/>
</dbReference>
<dbReference type="EMBL" id="JBBJBU010000013">
    <property type="protein sequence ID" value="KAK7203137.1"/>
    <property type="molecule type" value="Genomic_DNA"/>
</dbReference>
<evidence type="ECO:0000313" key="13">
    <source>
        <dbReference type="Proteomes" id="UP001498771"/>
    </source>
</evidence>
<dbReference type="PANTHER" id="PTHR12755:SF6">
    <property type="entry name" value="POLYRIBONUCLEOTIDE 5'-HYDROXYL-KINASE CLP1"/>
    <property type="match status" value="1"/>
</dbReference>
<keyword evidence="6 8" id="KW-0067">ATP-binding</keyword>
<protein>
    <recommendedName>
        <fullName evidence="3">Polynucleotide 5'-hydroxyl-kinase GRC3</fullName>
    </recommendedName>
    <alternativeName>
        <fullName evidence="2">Polynucleotide 5'-hydroxyl-kinase grc3</fullName>
    </alternativeName>
</protein>
<evidence type="ECO:0000256" key="7">
    <source>
        <dbReference type="ARBA" id="ARBA00023242"/>
    </source>
</evidence>
<proteinExistence type="inferred from homology"/>
<evidence type="ECO:0000256" key="5">
    <source>
        <dbReference type="ARBA" id="ARBA00022741"/>
    </source>
</evidence>
<evidence type="ECO:0000313" key="12">
    <source>
        <dbReference type="EMBL" id="KAK7203137.1"/>
    </source>
</evidence>
<feature type="binding site" evidence="8">
    <location>
        <position position="64"/>
    </location>
    <ligand>
        <name>ATP</name>
        <dbReference type="ChEBI" id="CHEBI:30616"/>
    </ligand>
</feature>
<dbReference type="InterPro" id="IPR027417">
    <property type="entry name" value="P-loop_NTPase"/>
</dbReference>
<dbReference type="HAMAP" id="MF_03035">
    <property type="entry name" value="Clp1"/>
    <property type="match status" value="1"/>
</dbReference>
<organism evidence="12 13">
    <name type="scientific">Myxozyma melibiosi</name>
    <dbReference type="NCBI Taxonomy" id="54550"/>
    <lineage>
        <taxon>Eukaryota</taxon>
        <taxon>Fungi</taxon>
        <taxon>Dikarya</taxon>
        <taxon>Ascomycota</taxon>
        <taxon>Saccharomycotina</taxon>
        <taxon>Lipomycetes</taxon>
        <taxon>Lipomycetales</taxon>
        <taxon>Lipomycetaceae</taxon>
        <taxon>Myxozyma</taxon>
    </lineage>
</organism>
<dbReference type="Pfam" id="PF16575">
    <property type="entry name" value="CLP1_P"/>
    <property type="match status" value="1"/>
</dbReference>
<dbReference type="InterPro" id="IPR038239">
    <property type="entry name" value="Clp1_N_sf"/>
</dbReference>
<reference evidence="12 13" key="1">
    <citation type="submission" date="2024-03" db="EMBL/GenBank/DDBJ databases">
        <title>Genome-scale model development and genomic sequencing of the oleaginous clade Lipomyces.</title>
        <authorList>
            <consortium name="Lawrence Berkeley National Laboratory"/>
            <person name="Czajka J.J."/>
            <person name="Han Y."/>
            <person name="Kim J."/>
            <person name="Mondo S.J."/>
            <person name="Hofstad B.A."/>
            <person name="Robles A."/>
            <person name="Haridas S."/>
            <person name="Riley R."/>
            <person name="LaButti K."/>
            <person name="Pangilinan J."/>
            <person name="Andreopoulos W."/>
            <person name="Lipzen A."/>
            <person name="Yan J."/>
            <person name="Wang M."/>
            <person name="Ng V."/>
            <person name="Grigoriev I.V."/>
            <person name="Spatafora J.W."/>
            <person name="Magnuson J.K."/>
            <person name="Baker S.E."/>
            <person name="Pomraning K.R."/>
        </authorList>
    </citation>
    <scope>NUCLEOTIDE SEQUENCE [LARGE SCALE GENOMIC DNA]</scope>
    <source>
        <strain evidence="12 13">Phaff 52-87</strain>
    </source>
</reference>
<evidence type="ECO:0000256" key="4">
    <source>
        <dbReference type="ARBA" id="ARBA00022664"/>
    </source>
</evidence>
<dbReference type="PANTHER" id="PTHR12755">
    <property type="entry name" value="CLEAVAGE/POLYADENYLATION FACTOR IA SUBUNIT CLP1P"/>
    <property type="match status" value="1"/>
</dbReference>
<dbReference type="Gene3D" id="2.60.120.1030">
    <property type="entry name" value="Clp1, DNA binding domain"/>
    <property type="match status" value="1"/>
</dbReference>
<dbReference type="GeneID" id="90040956"/>
<feature type="domain" description="Clp1 P-loop" evidence="11">
    <location>
        <begin position="143"/>
        <end position="345"/>
    </location>
</feature>
<feature type="binding site" evidence="8">
    <location>
        <begin position="146"/>
        <end position="151"/>
    </location>
    <ligand>
        <name>ATP</name>
        <dbReference type="ChEBI" id="CHEBI:30616"/>
    </ligand>
</feature>
<keyword evidence="13" id="KW-1185">Reference proteome</keyword>
<keyword evidence="7 8" id="KW-0539">Nucleus</keyword>
<evidence type="ECO:0000259" key="10">
    <source>
        <dbReference type="Pfam" id="PF16573"/>
    </source>
</evidence>
<evidence type="ECO:0000256" key="6">
    <source>
        <dbReference type="ARBA" id="ARBA00022840"/>
    </source>
</evidence>